<keyword evidence="2" id="KW-1185">Reference proteome</keyword>
<name>A0AC61MWK0_9FIRM</name>
<protein>
    <submittedName>
        <fullName evidence="1">Uncharacterized protein</fullName>
    </submittedName>
</protein>
<accession>A0AC61MWK0</accession>
<evidence type="ECO:0000313" key="1">
    <source>
        <dbReference type="EMBL" id="QUC67164.1"/>
    </source>
</evidence>
<gene>
    <name evidence="1" type="ORF">JYE49_00105</name>
</gene>
<evidence type="ECO:0000313" key="2">
    <source>
        <dbReference type="Proteomes" id="UP000682782"/>
    </source>
</evidence>
<dbReference type="Proteomes" id="UP000682782">
    <property type="component" value="Chromosome"/>
</dbReference>
<proteinExistence type="predicted"/>
<reference evidence="1" key="1">
    <citation type="submission" date="2021-01" db="EMBL/GenBank/DDBJ databases">
        <title>Complete genome sequence of Clostridiales bacterium R-7.</title>
        <authorList>
            <person name="Mahoney-Kurpe S.C."/>
            <person name="Palevich N."/>
            <person name="Koike S."/>
            <person name="Moon C.D."/>
            <person name="Attwood G.T."/>
        </authorList>
    </citation>
    <scope>NUCLEOTIDE SEQUENCE</scope>
    <source>
        <strain evidence="1">R-7</strain>
    </source>
</reference>
<sequence>MLKLFIILMLIVCLVCCSVSALAESASSLPDLPDRLPLEYKKILKEGGTVRKIEYPSKDYYGDQKDIMKPALVYLPAGYSEDQQYDLLVLCHGVGGTEKEWGFLSLNCPGKCAVDNLIANGEIKPLIIVMPNGRSTEDCGNTDWSNMQAFYSFGQEIRNDLLPWMDAHYATYGAGLDDLSASRDHRYMAGLSMGGMQTINIGMCECMDLFSAFGAFSAAPTSYPASKVAAEIKKFDSYPIRYFYNICGTGDSIAYASASSAAKELPKYTDQLTEANWHWQECPGDHNFDIWYLGLFNFLRILGN</sequence>
<dbReference type="EMBL" id="CP068393">
    <property type="protein sequence ID" value="QUC67164.1"/>
    <property type="molecule type" value="Genomic_DNA"/>
</dbReference>
<organism evidence="1 2">
    <name type="scientific">Aristaeella hokkaidonensis</name>
    <dbReference type="NCBI Taxonomy" id="3046382"/>
    <lineage>
        <taxon>Bacteria</taxon>
        <taxon>Bacillati</taxon>
        <taxon>Bacillota</taxon>
        <taxon>Clostridia</taxon>
        <taxon>Eubacteriales</taxon>
        <taxon>Aristaeellaceae</taxon>
        <taxon>Aristaeella</taxon>
    </lineage>
</organism>